<dbReference type="GO" id="GO:0006310">
    <property type="term" value="P:DNA recombination"/>
    <property type="evidence" value="ECO:0007669"/>
    <property type="project" value="UniProtKB-KW"/>
</dbReference>
<reference evidence="8 9" key="1">
    <citation type="submission" date="2019-03" db="EMBL/GenBank/DDBJ databases">
        <title>Genomic Encyclopedia of Type Strains, Phase IV (KMG-IV): sequencing the most valuable type-strain genomes for metagenomic binning, comparative biology and taxonomic classification.</title>
        <authorList>
            <person name="Goeker M."/>
        </authorList>
    </citation>
    <scope>NUCLEOTIDE SEQUENCE [LARGE SCALE GENOMIC DNA]</scope>
    <source>
        <strain evidence="8 9">DSM 19345</strain>
    </source>
</reference>
<dbReference type="AlphaFoldDB" id="A0A4R3M5Y7"/>
<dbReference type="EMBL" id="SMAK01000008">
    <property type="protein sequence ID" value="TCT08801.1"/>
    <property type="molecule type" value="Genomic_DNA"/>
</dbReference>
<evidence type="ECO:0000256" key="4">
    <source>
        <dbReference type="ARBA" id="ARBA00023054"/>
    </source>
</evidence>
<keyword evidence="4" id="KW-0175">Coiled coil</keyword>
<evidence type="ECO:0000256" key="1">
    <source>
        <dbReference type="ARBA" id="ARBA00003416"/>
    </source>
</evidence>
<dbReference type="InterPro" id="IPR003798">
    <property type="entry name" value="DNA_recombination_RmuC"/>
</dbReference>
<name>A0A4R3M5Y7_9HYPH</name>
<accession>A0A4R3M5Y7</accession>
<feature type="transmembrane region" description="Helical" evidence="7">
    <location>
        <begin position="22"/>
        <end position="42"/>
    </location>
</feature>
<keyword evidence="9" id="KW-1185">Reference proteome</keyword>
<comment type="caution">
    <text evidence="8">The sequence shown here is derived from an EMBL/GenBank/DDBJ whole genome shotgun (WGS) entry which is preliminary data.</text>
</comment>
<evidence type="ECO:0000256" key="3">
    <source>
        <dbReference type="ARBA" id="ARBA00021840"/>
    </source>
</evidence>
<keyword evidence="7" id="KW-1133">Transmembrane helix</keyword>
<sequence>MLDGMDQPLLAIGDRLVTLGEALLAGVGLVLLLLLAMLIVLLRPRRPSQEELLRRRDDEQRLADMARAQAEISRAQAELTGRMQTMAEVFGTRHADLARALTERLDGFGHRLGQSLEVQARATYDSLSKLNERLAVIDSAQKTITDLSRDVVGLHQILANKQTRGAFGQGRMEAIVQDGLPPGSYTFQATLSNGRRPDCVVRLPNAEAVLVIDAKFPLEAFGSYRDAQGTDERKAAAQRLRSDVLKHVSDIRERYFITGETQDLAIMFVPSESIYADLHEHFEDVVQKAHRERIIIVGPSMLMLSIQVMQSILRDARLREQAHLIHREVGLLSEDMRRLQERVVKLQQHFGQAGRDIEQILISTDKIIKRGAKIEELEFEDGTTDGSERGTGPRLLAGG</sequence>
<evidence type="ECO:0000256" key="5">
    <source>
        <dbReference type="ARBA" id="ARBA00023172"/>
    </source>
</evidence>
<evidence type="ECO:0000313" key="9">
    <source>
        <dbReference type="Proteomes" id="UP000295678"/>
    </source>
</evidence>
<keyword evidence="7" id="KW-0812">Transmembrane</keyword>
<evidence type="ECO:0000313" key="8">
    <source>
        <dbReference type="EMBL" id="TCT08801.1"/>
    </source>
</evidence>
<comment type="function">
    <text evidence="1">Involved in DNA recombination.</text>
</comment>
<evidence type="ECO:0000256" key="7">
    <source>
        <dbReference type="SAM" id="Phobius"/>
    </source>
</evidence>
<evidence type="ECO:0000256" key="2">
    <source>
        <dbReference type="ARBA" id="ARBA00009840"/>
    </source>
</evidence>
<proteinExistence type="inferred from homology"/>
<comment type="similarity">
    <text evidence="2">Belongs to the RmuC family.</text>
</comment>
<keyword evidence="7" id="KW-0472">Membrane</keyword>
<dbReference type="PANTHER" id="PTHR30563:SF0">
    <property type="entry name" value="DNA RECOMBINATION PROTEIN RMUC"/>
    <property type="match status" value="1"/>
</dbReference>
<dbReference type="Pfam" id="PF02646">
    <property type="entry name" value="RmuC"/>
    <property type="match status" value="1"/>
</dbReference>
<evidence type="ECO:0000256" key="6">
    <source>
        <dbReference type="SAM" id="MobiDB-lite"/>
    </source>
</evidence>
<dbReference type="Proteomes" id="UP000295678">
    <property type="component" value="Unassembled WGS sequence"/>
</dbReference>
<gene>
    <name evidence="8" type="ORF">EDC22_108114</name>
</gene>
<organism evidence="8 9">
    <name type="scientific">Tepidamorphus gemmatus</name>
    <dbReference type="NCBI Taxonomy" id="747076"/>
    <lineage>
        <taxon>Bacteria</taxon>
        <taxon>Pseudomonadati</taxon>
        <taxon>Pseudomonadota</taxon>
        <taxon>Alphaproteobacteria</taxon>
        <taxon>Hyphomicrobiales</taxon>
        <taxon>Tepidamorphaceae</taxon>
        <taxon>Tepidamorphus</taxon>
    </lineage>
</organism>
<protein>
    <recommendedName>
        <fullName evidence="3">DNA recombination protein RmuC homolog</fullName>
    </recommendedName>
</protein>
<feature type="region of interest" description="Disordered" evidence="6">
    <location>
        <begin position="379"/>
        <end position="399"/>
    </location>
</feature>
<dbReference type="PANTHER" id="PTHR30563">
    <property type="entry name" value="DNA RECOMBINATION PROTEIN RMUC"/>
    <property type="match status" value="1"/>
</dbReference>
<keyword evidence="5" id="KW-0233">DNA recombination</keyword>